<dbReference type="VEuPathDB" id="MicrosporidiaDB:CWI39_3555p0010"/>
<comment type="caution">
    <text evidence="1">The sequence shown here is derived from an EMBL/GenBank/DDBJ whole genome shotgun (WGS) entry which is preliminary data.</text>
</comment>
<reference evidence="1 2" key="1">
    <citation type="submission" date="2017-12" db="EMBL/GenBank/DDBJ databases">
        <authorList>
            <person name="Pombert J.-F."/>
            <person name="Haag K.L."/>
            <person name="Ebert D."/>
        </authorList>
    </citation>
    <scope>NUCLEOTIDE SEQUENCE [LARGE SCALE GENOMIC DNA]</scope>
    <source>
        <strain evidence="1">BE-OM-2</strain>
    </source>
</reference>
<dbReference type="AlphaFoldDB" id="A0A4Q9LLB7"/>
<organism evidence="1 2">
    <name type="scientific">Hamiltosporidium magnivora</name>
    <dbReference type="NCBI Taxonomy" id="148818"/>
    <lineage>
        <taxon>Eukaryota</taxon>
        <taxon>Fungi</taxon>
        <taxon>Fungi incertae sedis</taxon>
        <taxon>Microsporidia</taxon>
        <taxon>Dubosqiidae</taxon>
        <taxon>Hamiltosporidium</taxon>
    </lineage>
</organism>
<dbReference type="VEuPathDB" id="MicrosporidiaDB:CWI39_3004p0010"/>
<protein>
    <submittedName>
        <fullName evidence="1">Uncharacterized protein</fullName>
    </submittedName>
</protein>
<keyword evidence="2" id="KW-1185">Reference proteome</keyword>
<name>A0A4Q9LLB7_9MICR</name>
<dbReference type="InterPro" id="IPR032675">
    <property type="entry name" value="LRR_dom_sf"/>
</dbReference>
<proteinExistence type="predicted"/>
<dbReference type="VEuPathDB" id="MicrosporidiaDB:CWI36_0161p0020"/>
<dbReference type="SUPFAM" id="SSF52047">
    <property type="entry name" value="RNI-like"/>
    <property type="match status" value="1"/>
</dbReference>
<accession>A0A4Q9LLB7</accession>
<dbReference type="Gene3D" id="3.80.10.10">
    <property type="entry name" value="Ribonuclease Inhibitor"/>
    <property type="match status" value="1"/>
</dbReference>
<dbReference type="EMBL" id="PITI01000161">
    <property type="protein sequence ID" value="TBU08265.1"/>
    <property type="molecule type" value="Genomic_DNA"/>
</dbReference>
<evidence type="ECO:0000313" key="1">
    <source>
        <dbReference type="EMBL" id="TBU08265.1"/>
    </source>
</evidence>
<dbReference type="Proteomes" id="UP000291404">
    <property type="component" value="Unassembled WGS sequence"/>
</dbReference>
<evidence type="ECO:0000313" key="2">
    <source>
        <dbReference type="Proteomes" id="UP000291404"/>
    </source>
</evidence>
<sequence>MKKIFINFWDLTKLLQINIGKLSLTIFILSILTPLNFSAAHKFVFKFERNENSEIIFYSEIQKNITIFEGKNEEYYLSVLYCLDSKQSKTCLNSIFTYKKENFIGFEVLNKLFNFDTSESLNGKIECNFNLLYFLSLTKDISELSEKINSNQLIILLFIFKSLKAIKNKNIFELLQRIFFNLINQRIDEPRSEIFNSEEINKFLTRYKIGFYFKKNLLSAFLKNLMVEHVFYDENLVWVKDTKEIFDPQQLNEHVLYKNLLINDFEIFDSFEMFIHNHFSLNIFQALLNGIGIESLIINNSRSNQIHRSFSSLLKNFVSGFKSLKFSNLTGSTETILRKLNEIPNLNLEFFSMRKSTADSNIFFSLLRKQRLKGLVLDNVTITSDTTEFFDYLTSNRTLEYIFFKDIEITFYWWISIVKKSTMARIILSFDSPFKVNKFIDQFTMSSYKNNILHLDIWFNFFKIPKEFFDFLWYFRCLKTLKIFGYKVDENIESRLYRAIENMNALKNLGIEYSDFSDEIYNYFFEKQGLSILHIKNSFSNQKALNISLFNANLLFTQIILENIDISLNTIFELFKLENLEVLELRLSKLSDNGSSESLNLKSRNIDSLSLNGIVLNSLNFIDIFNKLNCLKTLQLFECRKFPCYLANLGFGCNLTLKTLCYKNGVLHKEDLDRLKLLAVLEKLDFYKCEFIECSFGELGKDCRFLGSLKSLDLSNININIQDLKYLLNFKHLKNLGLFFNYLHLQGVKFNLGRLARIHFSLKNRNIKAKPKNLKRYLYENSIEEISEI</sequence>
<gene>
    <name evidence="1" type="ORF">CWI36_0161p0020</name>
</gene>